<dbReference type="Proteomes" id="UP001145087">
    <property type="component" value="Unassembled WGS sequence"/>
</dbReference>
<evidence type="ECO:0000313" key="6">
    <source>
        <dbReference type="Proteomes" id="UP001145087"/>
    </source>
</evidence>
<keyword evidence="1" id="KW-0808">Transferase</keyword>
<feature type="transmembrane region" description="Helical" evidence="4">
    <location>
        <begin position="21"/>
        <end position="37"/>
    </location>
</feature>
<accession>A0A9X3F1Z9</accession>
<dbReference type="Gene3D" id="2.160.10.10">
    <property type="entry name" value="Hexapeptide repeat proteins"/>
    <property type="match status" value="1"/>
</dbReference>
<evidence type="ECO:0000256" key="2">
    <source>
        <dbReference type="ARBA" id="ARBA00022737"/>
    </source>
</evidence>
<evidence type="ECO:0000313" key="5">
    <source>
        <dbReference type="EMBL" id="MCY1719089.1"/>
    </source>
</evidence>
<dbReference type="InterPro" id="IPR011004">
    <property type="entry name" value="Trimer_LpxA-like_sf"/>
</dbReference>
<organism evidence="5 6">
    <name type="scientific">Draconibacterium aestuarii</name>
    <dbReference type="NCBI Taxonomy" id="2998507"/>
    <lineage>
        <taxon>Bacteria</taxon>
        <taxon>Pseudomonadati</taxon>
        <taxon>Bacteroidota</taxon>
        <taxon>Bacteroidia</taxon>
        <taxon>Marinilabiliales</taxon>
        <taxon>Prolixibacteraceae</taxon>
        <taxon>Draconibacterium</taxon>
    </lineage>
</organism>
<keyword evidence="4" id="KW-0812">Transmembrane</keyword>
<dbReference type="Pfam" id="PF00132">
    <property type="entry name" value="Hexapep"/>
    <property type="match status" value="1"/>
</dbReference>
<keyword evidence="4" id="KW-1133">Transmembrane helix</keyword>
<dbReference type="AlphaFoldDB" id="A0A9X3F1Z9"/>
<dbReference type="SUPFAM" id="SSF51161">
    <property type="entry name" value="Trimeric LpxA-like enzymes"/>
    <property type="match status" value="1"/>
</dbReference>
<dbReference type="InterPro" id="IPR018357">
    <property type="entry name" value="Hexapep_transf_CS"/>
</dbReference>
<dbReference type="EMBL" id="JAPOHD010000005">
    <property type="protein sequence ID" value="MCY1719089.1"/>
    <property type="molecule type" value="Genomic_DNA"/>
</dbReference>
<dbReference type="InterPro" id="IPR001451">
    <property type="entry name" value="Hexapep"/>
</dbReference>
<comment type="caution">
    <text evidence="5">The sequence shown here is derived from an EMBL/GenBank/DDBJ whole genome shotgun (WGS) entry which is preliminary data.</text>
</comment>
<keyword evidence="4" id="KW-0472">Membrane</keyword>
<dbReference type="CDD" id="cd04647">
    <property type="entry name" value="LbH_MAT_like"/>
    <property type="match status" value="1"/>
</dbReference>
<keyword evidence="2" id="KW-0677">Repeat</keyword>
<evidence type="ECO:0000256" key="1">
    <source>
        <dbReference type="ARBA" id="ARBA00022679"/>
    </source>
</evidence>
<dbReference type="GO" id="GO:0016746">
    <property type="term" value="F:acyltransferase activity"/>
    <property type="evidence" value="ECO:0007669"/>
    <property type="project" value="UniProtKB-KW"/>
</dbReference>
<evidence type="ECO:0000256" key="4">
    <source>
        <dbReference type="SAM" id="Phobius"/>
    </source>
</evidence>
<dbReference type="InterPro" id="IPR051159">
    <property type="entry name" value="Hexapeptide_acetyltransf"/>
</dbReference>
<dbReference type="PANTHER" id="PTHR23416">
    <property type="entry name" value="SIALIC ACID SYNTHASE-RELATED"/>
    <property type="match status" value="1"/>
</dbReference>
<gene>
    <name evidence="5" type="ORF">OU798_01960</name>
</gene>
<protein>
    <submittedName>
        <fullName evidence="5">Acyltransferase</fullName>
    </submittedName>
</protein>
<keyword evidence="6" id="KW-1185">Reference proteome</keyword>
<keyword evidence="3 5" id="KW-0012">Acyltransferase</keyword>
<evidence type="ECO:0000256" key="3">
    <source>
        <dbReference type="ARBA" id="ARBA00023315"/>
    </source>
</evidence>
<proteinExistence type="predicted"/>
<dbReference type="PROSITE" id="PS00101">
    <property type="entry name" value="HEXAPEP_TRANSFERASES"/>
    <property type="match status" value="1"/>
</dbReference>
<name>A0A9X3F1Z9_9BACT</name>
<dbReference type="RefSeq" id="WP_343331426.1">
    <property type="nucleotide sequence ID" value="NZ_JAPOHD010000005.1"/>
</dbReference>
<reference evidence="5" key="1">
    <citation type="submission" date="2022-11" db="EMBL/GenBank/DDBJ databases">
        <title>Marilongibacter aestuarii gen. nov., sp. nov., isolated from tidal flat sediment.</title>
        <authorList>
            <person name="Jiayan W."/>
        </authorList>
    </citation>
    <scope>NUCLEOTIDE SEQUENCE</scope>
    <source>
        <strain evidence="5">Z1-6</strain>
    </source>
</reference>
<sequence>MHKLIIILYKVIKEIRFRIAFMYRQIYIIIIFYLNGIECKSFKCYGKPKLNVSLGGKCQIGRNFKMNNGVHFSNGSVKPCKIFVGKDASLIIGDNLGMSGVLICAKDKIEIGNNVKIGGEAKIVDSNFHSLDPFIRASKEDIQNAKSAPVKICDNAFIGTNSIITKGVTIGENSIIGAGSVVVKNIPPNEIWGGNPAKFIKKLKR</sequence>